<dbReference type="Proteomes" id="UP000014136">
    <property type="component" value="Unassembled WGS sequence"/>
</dbReference>
<dbReference type="AlphaFoldDB" id="S0JCM6"/>
<dbReference type="GO" id="GO:0003700">
    <property type="term" value="F:DNA-binding transcription factor activity"/>
    <property type="evidence" value="ECO:0007669"/>
    <property type="project" value="InterPro"/>
</dbReference>
<evidence type="ECO:0000256" key="1">
    <source>
        <dbReference type="ARBA" id="ARBA00023015"/>
    </source>
</evidence>
<dbReference type="STRING" id="41997.RV16_GL001990"/>
<evidence type="ECO:0000256" key="3">
    <source>
        <dbReference type="ARBA" id="ARBA00023163"/>
    </source>
</evidence>
<dbReference type="PATRIC" id="fig|1139996.3.peg.2080"/>
<dbReference type="PANTHER" id="PTHR42756">
    <property type="entry name" value="TRANSCRIPTIONAL REGULATOR, MARR"/>
    <property type="match status" value="1"/>
</dbReference>
<feature type="domain" description="HTH marR-type" evidence="4">
    <location>
        <begin position="12"/>
        <end position="141"/>
    </location>
</feature>
<dbReference type="HOGENOM" id="CLU_083287_13_1_9"/>
<dbReference type="Pfam" id="PF01047">
    <property type="entry name" value="MarR"/>
    <property type="match status" value="1"/>
</dbReference>
<dbReference type="InterPro" id="IPR036388">
    <property type="entry name" value="WH-like_DNA-bd_sf"/>
</dbReference>
<dbReference type="Gene3D" id="1.10.10.10">
    <property type="entry name" value="Winged helix-like DNA-binding domain superfamily/Winged helix DNA-binding domain"/>
    <property type="match status" value="1"/>
</dbReference>
<dbReference type="PROSITE" id="PS50995">
    <property type="entry name" value="HTH_MARR_2"/>
    <property type="match status" value="1"/>
</dbReference>
<dbReference type="InterPro" id="IPR036390">
    <property type="entry name" value="WH_DNA-bd_sf"/>
</dbReference>
<dbReference type="PANTHER" id="PTHR42756:SF1">
    <property type="entry name" value="TRANSCRIPTIONAL REPRESSOR OF EMRAB OPERON"/>
    <property type="match status" value="1"/>
</dbReference>
<comment type="caution">
    <text evidence="5">The sequence shown here is derived from an EMBL/GenBank/DDBJ whole genome shotgun (WGS) entry which is preliminary data.</text>
</comment>
<evidence type="ECO:0000313" key="6">
    <source>
        <dbReference type="Proteomes" id="UP000014136"/>
    </source>
</evidence>
<proteinExistence type="predicted"/>
<dbReference type="eggNOG" id="COG1846">
    <property type="taxonomic scope" value="Bacteria"/>
</dbReference>
<dbReference type="PRINTS" id="PR00598">
    <property type="entry name" value="HTHMARR"/>
</dbReference>
<keyword evidence="1" id="KW-0805">Transcription regulation</keyword>
<organism evidence="5 6">
    <name type="scientific">Enterococcus saccharolyticus subsp. saccharolyticus ATCC 43076</name>
    <dbReference type="NCBI Taxonomy" id="1139996"/>
    <lineage>
        <taxon>Bacteria</taxon>
        <taxon>Bacillati</taxon>
        <taxon>Bacillota</taxon>
        <taxon>Bacilli</taxon>
        <taxon>Lactobacillales</taxon>
        <taxon>Enterococcaceae</taxon>
        <taxon>Enterococcus</taxon>
    </lineage>
</organism>
<protein>
    <submittedName>
        <fullName evidence="5">MarR family transcriptional regulator</fullName>
    </submittedName>
</protein>
<sequence>MKQPSELDISVFTDIFSFMSQLVFQDLEVDLEDLKLTKMEMLIILIVATNEGISMTDLAQQVGTSKVQISRSITNLEKRQIVQRQHNQSNRRIVNVFTTKEGKALFAQKEEQVKHKLADTFSVLTKEDYDMVTSHLTGALEVLAKYKQMNVSRCKKPELLED</sequence>
<dbReference type="EMBL" id="AHYT01000010">
    <property type="protein sequence ID" value="EOT26340.1"/>
    <property type="molecule type" value="Genomic_DNA"/>
</dbReference>
<gene>
    <name evidence="5" type="ORF">OMQ_02115</name>
</gene>
<dbReference type="InterPro" id="IPR000835">
    <property type="entry name" value="HTH_MarR-typ"/>
</dbReference>
<dbReference type="RefSeq" id="WP_016175876.1">
    <property type="nucleotide sequence ID" value="NZ_KE136390.1"/>
</dbReference>
<dbReference type="SMART" id="SM00347">
    <property type="entry name" value="HTH_MARR"/>
    <property type="match status" value="1"/>
</dbReference>
<accession>S0JCM6</accession>
<dbReference type="SUPFAM" id="SSF46785">
    <property type="entry name" value="Winged helix' DNA-binding domain"/>
    <property type="match status" value="1"/>
</dbReference>
<dbReference type="GO" id="GO:0003677">
    <property type="term" value="F:DNA binding"/>
    <property type="evidence" value="ECO:0007669"/>
    <property type="project" value="UniProtKB-KW"/>
</dbReference>
<reference evidence="5 6" key="1">
    <citation type="submission" date="2013-03" db="EMBL/GenBank/DDBJ databases">
        <title>The Genome Sequence of Enterococcus saccharolyticus ATCC_43076 (Illumina only assembly).</title>
        <authorList>
            <consortium name="The Broad Institute Genomics Platform"/>
            <consortium name="The Broad Institute Genome Sequencing Center for Infectious Disease"/>
            <person name="Earl A."/>
            <person name="Russ C."/>
            <person name="Gilmore M."/>
            <person name="Surin D."/>
            <person name="Walker B."/>
            <person name="Young S."/>
            <person name="Zeng Q."/>
            <person name="Gargeya S."/>
            <person name="Fitzgerald M."/>
            <person name="Haas B."/>
            <person name="Abouelleil A."/>
            <person name="Allen A.W."/>
            <person name="Alvarado L."/>
            <person name="Arachchi H.M."/>
            <person name="Berlin A.M."/>
            <person name="Chapman S.B."/>
            <person name="Gainer-Dewar J."/>
            <person name="Goldberg J."/>
            <person name="Griggs A."/>
            <person name="Gujja S."/>
            <person name="Hansen M."/>
            <person name="Howarth C."/>
            <person name="Imamovic A."/>
            <person name="Ireland A."/>
            <person name="Larimer J."/>
            <person name="McCowan C."/>
            <person name="Murphy C."/>
            <person name="Pearson M."/>
            <person name="Poon T.W."/>
            <person name="Priest M."/>
            <person name="Roberts A."/>
            <person name="Saif S."/>
            <person name="Shea T."/>
            <person name="Sisk P."/>
            <person name="Sykes S."/>
            <person name="Wortman J."/>
            <person name="Nusbaum C."/>
            <person name="Birren B."/>
        </authorList>
    </citation>
    <scope>NUCLEOTIDE SEQUENCE [LARGE SCALE GENOMIC DNA]</scope>
    <source>
        <strain evidence="5 6">ATCC 43076</strain>
    </source>
</reference>
<keyword evidence="3" id="KW-0804">Transcription</keyword>
<keyword evidence="2" id="KW-0238">DNA-binding</keyword>
<evidence type="ECO:0000256" key="2">
    <source>
        <dbReference type="ARBA" id="ARBA00023125"/>
    </source>
</evidence>
<dbReference type="OrthoDB" id="2183639at2"/>
<keyword evidence="6" id="KW-1185">Reference proteome</keyword>
<evidence type="ECO:0000259" key="4">
    <source>
        <dbReference type="PROSITE" id="PS50995"/>
    </source>
</evidence>
<evidence type="ECO:0000313" key="5">
    <source>
        <dbReference type="EMBL" id="EOT26340.1"/>
    </source>
</evidence>
<name>S0JCM6_9ENTE</name>